<gene>
    <name evidence="2" type="ORF">EOD39_15783</name>
</gene>
<feature type="compositionally biased region" description="Basic and acidic residues" evidence="1">
    <location>
        <begin position="21"/>
        <end position="33"/>
    </location>
</feature>
<name>A0A444V7J8_ACIRT</name>
<accession>A0A444V7J8</accession>
<reference evidence="2 3" key="1">
    <citation type="submission" date="2019-01" db="EMBL/GenBank/DDBJ databases">
        <title>Draft Genome and Complete Hox-Cluster Characterization of the Sterlet Sturgeon (Acipenser ruthenus).</title>
        <authorList>
            <person name="Wei Q."/>
        </authorList>
    </citation>
    <scope>NUCLEOTIDE SEQUENCE [LARGE SCALE GENOMIC DNA]</scope>
    <source>
        <strain evidence="2">WHYD16114868_AA</strain>
        <tissue evidence="2">Blood</tissue>
    </source>
</reference>
<dbReference type="Proteomes" id="UP000289886">
    <property type="component" value="Unassembled WGS sequence"/>
</dbReference>
<dbReference type="AlphaFoldDB" id="A0A444V7J8"/>
<dbReference type="Pfam" id="PF23268">
    <property type="entry name" value="RIN1"/>
    <property type="match status" value="1"/>
</dbReference>
<evidence type="ECO:0000313" key="2">
    <source>
        <dbReference type="EMBL" id="RXM96361.1"/>
    </source>
</evidence>
<proteinExistence type="predicted"/>
<protein>
    <submittedName>
        <fullName evidence="2">Ras and Rab interactor 3</fullName>
    </submittedName>
</protein>
<feature type="region of interest" description="Disordered" evidence="1">
    <location>
        <begin position="1"/>
        <end position="51"/>
    </location>
</feature>
<evidence type="ECO:0000256" key="1">
    <source>
        <dbReference type="SAM" id="MobiDB-lite"/>
    </source>
</evidence>
<feature type="region of interest" description="Disordered" evidence="1">
    <location>
        <begin position="72"/>
        <end position="111"/>
    </location>
</feature>
<evidence type="ECO:0000313" key="3">
    <source>
        <dbReference type="Proteomes" id="UP000289886"/>
    </source>
</evidence>
<feature type="non-terminal residue" evidence="2">
    <location>
        <position position="1"/>
    </location>
</feature>
<keyword evidence="3" id="KW-1185">Reference proteome</keyword>
<dbReference type="EMBL" id="SCEB01001674">
    <property type="protein sequence ID" value="RXM96361.1"/>
    <property type="molecule type" value="Genomic_DNA"/>
</dbReference>
<organism evidence="2 3">
    <name type="scientific">Acipenser ruthenus</name>
    <name type="common">Sterlet sturgeon</name>
    <dbReference type="NCBI Taxonomy" id="7906"/>
    <lineage>
        <taxon>Eukaryota</taxon>
        <taxon>Metazoa</taxon>
        <taxon>Chordata</taxon>
        <taxon>Craniata</taxon>
        <taxon>Vertebrata</taxon>
        <taxon>Euteleostomi</taxon>
        <taxon>Actinopterygii</taxon>
        <taxon>Chondrostei</taxon>
        <taxon>Acipenseriformes</taxon>
        <taxon>Acipenseridae</taxon>
        <taxon>Acipenser</taxon>
    </lineage>
</organism>
<sequence length="217" mass="23552">HSPPVTLRRKSTPRAAWSWNEEMRQSLEGKEEGGGGGESSPTPQSPHRVSWIEGSLSPFSLLPPACELDSLSLSSVEEEDAQEGDTRAHTLPRAHTPAPSASPRQATKRHSLALTDKVRHRLSAVGNALGGLLSAERRVWSRVAELSQRGGSEFGGRLRSFLKRPPTLTPHDSSTELLSEVRQALSDLKSCLRQGSELQTLLDSLANETGEEHLGES</sequence>
<comment type="caution">
    <text evidence="2">The sequence shown here is derived from an EMBL/GenBank/DDBJ whole genome shotgun (WGS) entry which is preliminary data.</text>
</comment>